<dbReference type="Gene3D" id="2.40.50.180">
    <property type="entry name" value="CheA-289, Domain 4"/>
    <property type="match status" value="1"/>
</dbReference>
<gene>
    <name evidence="2" type="primary">cheW2</name>
</gene>
<evidence type="ECO:0000313" key="2">
    <source>
        <dbReference type="EMBL" id="AJA33809.1"/>
    </source>
</evidence>
<organism evidence="2">
    <name type="scientific">Liquorilactobacillus cacaonum</name>
    <dbReference type="NCBI Taxonomy" id="483012"/>
    <lineage>
        <taxon>Bacteria</taxon>
        <taxon>Bacillati</taxon>
        <taxon>Bacillota</taxon>
        <taxon>Bacilli</taxon>
        <taxon>Lactobacillales</taxon>
        <taxon>Lactobacillaceae</taxon>
        <taxon>Liquorilactobacillus</taxon>
    </lineage>
</organism>
<name>A0A0A7RGU6_9LACO</name>
<dbReference type="SUPFAM" id="SSF50341">
    <property type="entry name" value="CheW-like"/>
    <property type="match status" value="1"/>
</dbReference>
<dbReference type="PANTHER" id="PTHR22617">
    <property type="entry name" value="CHEMOTAXIS SENSOR HISTIDINE KINASE-RELATED"/>
    <property type="match status" value="1"/>
</dbReference>
<sequence>MLDQYIVFKSHEQMFALPVSIVRRVIEIPKLIVLPEVPEYVLGAVEYNNTMAPIIDLKNKLFGEKIEDRTNSKVILCNWQDSSLGLLIEEIVAITELTETEYEAEIERANLKRSYVDKFLKIKEDIVISINLSYLFDNKQDNQIRDALEKTAVEGSFDDSARE</sequence>
<dbReference type="Gene3D" id="2.30.30.40">
    <property type="entry name" value="SH3 Domains"/>
    <property type="match status" value="1"/>
</dbReference>
<dbReference type="GO" id="GO:0007165">
    <property type="term" value="P:signal transduction"/>
    <property type="evidence" value="ECO:0007669"/>
    <property type="project" value="InterPro"/>
</dbReference>
<dbReference type="AlphaFoldDB" id="A0A0A7RGU6"/>
<evidence type="ECO:0000259" key="1">
    <source>
        <dbReference type="PROSITE" id="PS50851"/>
    </source>
</evidence>
<protein>
    <submittedName>
        <fullName evidence="2">Purine-binding chemotaxis protein CheW</fullName>
    </submittedName>
</protein>
<reference evidence="2" key="1">
    <citation type="journal article" date="2014" name="Appl. Environ. Microbiol.">
        <title>Detection and genomic characterization of motility in Lactobacillus curvatus: confirmation of motility in a species outside the Lactobacillus salivarius clade.</title>
        <authorList>
            <person name="Cousin F.J."/>
            <person name="Lynch S.M."/>
            <person name="Harris H.M."/>
            <person name="McCann A."/>
            <person name="Lynch D.B."/>
            <person name="Neville B.A."/>
            <person name="Irisawa T."/>
            <person name="Okada S."/>
            <person name="Endo A."/>
            <person name="O'Toole P.W."/>
        </authorList>
    </citation>
    <scope>NUCLEOTIDE SEQUENCE</scope>
    <source>
        <strain evidence="2">DSM 21116</strain>
    </source>
</reference>
<dbReference type="InterPro" id="IPR002545">
    <property type="entry name" value="CheW-lke_dom"/>
</dbReference>
<dbReference type="GO" id="GO:0005829">
    <property type="term" value="C:cytosol"/>
    <property type="evidence" value="ECO:0007669"/>
    <property type="project" value="TreeGrafter"/>
</dbReference>
<dbReference type="SMART" id="SM00260">
    <property type="entry name" value="CheW"/>
    <property type="match status" value="1"/>
</dbReference>
<dbReference type="EMBL" id="KM886861">
    <property type="protein sequence ID" value="AJA33809.1"/>
    <property type="molecule type" value="Genomic_DNA"/>
</dbReference>
<feature type="domain" description="CheW-like" evidence="1">
    <location>
        <begin position="2"/>
        <end position="141"/>
    </location>
</feature>
<dbReference type="PROSITE" id="PS50851">
    <property type="entry name" value="CHEW"/>
    <property type="match status" value="1"/>
</dbReference>
<dbReference type="GO" id="GO:0006935">
    <property type="term" value="P:chemotaxis"/>
    <property type="evidence" value="ECO:0007669"/>
    <property type="project" value="InterPro"/>
</dbReference>
<accession>A0A0A7RGU6</accession>
<dbReference type="InterPro" id="IPR036061">
    <property type="entry name" value="CheW-like_dom_sf"/>
</dbReference>
<dbReference type="InterPro" id="IPR039315">
    <property type="entry name" value="CheW"/>
</dbReference>
<proteinExistence type="predicted"/>
<dbReference type="PANTHER" id="PTHR22617:SF23">
    <property type="entry name" value="CHEMOTAXIS PROTEIN CHEW"/>
    <property type="match status" value="1"/>
</dbReference>
<dbReference type="Pfam" id="PF01584">
    <property type="entry name" value="CheW"/>
    <property type="match status" value="1"/>
</dbReference>